<feature type="region of interest" description="Disordered" evidence="1">
    <location>
        <begin position="162"/>
        <end position="185"/>
    </location>
</feature>
<sequence length="185" mass="19407">MTTPGTPVLPASGTPAQAPERPPVRLRMGRTMGVDRLDGGWWPRSRDLAAELGELIDHLPASCGRVVRARFSPPDWDPAPGAVAVNGGGHVTVDPLPGDDAHVIVLETSDLAVLHVLVVPPGFSEDQGAEALLAAATGGNGHPAGELLAAVVEYPDVDPADHWEDDGGSWWGDREAPSFRSRVRG</sequence>
<accession>A0ABW3VXF0</accession>
<feature type="region of interest" description="Disordered" evidence="1">
    <location>
        <begin position="1"/>
        <end position="22"/>
    </location>
</feature>
<reference evidence="3" key="1">
    <citation type="journal article" date="2019" name="Int. J. Syst. Evol. Microbiol.">
        <title>The Global Catalogue of Microorganisms (GCM) 10K type strain sequencing project: providing services to taxonomists for standard genome sequencing and annotation.</title>
        <authorList>
            <consortium name="The Broad Institute Genomics Platform"/>
            <consortium name="The Broad Institute Genome Sequencing Center for Infectious Disease"/>
            <person name="Wu L."/>
            <person name="Ma J."/>
        </authorList>
    </citation>
    <scope>NUCLEOTIDE SEQUENCE [LARGE SCALE GENOMIC DNA]</scope>
    <source>
        <strain evidence="3">CCUG 52478</strain>
    </source>
</reference>
<dbReference type="Proteomes" id="UP001597229">
    <property type="component" value="Unassembled WGS sequence"/>
</dbReference>
<dbReference type="Pfam" id="PF19457">
    <property type="entry name" value="DUF5994"/>
    <property type="match status" value="1"/>
</dbReference>
<dbReference type="InterPro" id="IPR046036">
    <property type="entry name" value="DUF5994"/>
</dbReference>
<name>A0ABW3VXF0_9ACTN</name>
<protein>
    <submittedName>
        <fullName evidence="2">DUF5994 family protein</fullName>
    </submittedName>
</protein>
<evidence type="ECO:0000256" key="1">
    <source>
        <dbReference type="SAM" id="MobiDB-lite"/>
    </source>
</evidence>
<gene>
    <name evidence="2" type="ORF">ACFQ3F_03185</name>
</gene>
<organism evidence="2 3">
    <name type="scientific">Nocardioides ginsengisoli</name>
    <dbReference type="NCBI Taxonomy" id="363868"/>
    <lineage>
        <taxon>Bacteria</taxon>
        <taxon>Bacillati</taxon>
        <taxon>Actinomycetota</taxon>
        <taxon>Actinomycetes</taxon>
        <taxon>Propionibacteriales</taxon>
        <taxon>Nocardioidaceae</taxon>
        <taxon>Nocardioides</taxon>
    </lineage>
</organism>
<evidence type="ECO:0000313" key="2">
    <source>
        <dbReference type="EMBL" id="MFD1246785.1"/>
    </source>
</evidence>
<dbReference type="RefSeq" id="WP_379228103.1">
    <property type="nucleotide sequence ID" value="NZ_JBHTLX010000005.1"/>
</dbReference>
<keyword evidence="3" id="KW-1185">Reference proteome</keyword>
<dbReference type="EMBL" id="JBHTLX010000005">
    <property type="protein sequence ID" value="MFD1246785.1"/>
    <property type="molecule type" value="Genomic_DNA"/>
</dbReference>
<proteinExistence type="predicted"/>
<comment type="caution">
    <text evidence="2">The sequence shown here is derived from an EMBL/GenBank/DDBJ whole genome shotgun (WGS) entry which is preliminary data.</text>
</comment>
<evidence type="ECO:0000313" key="3">
    <source>
        <dbReference type="Proteomes" id="UP001597229"/>
    </source>
</evidence>